<keyword evidence="5" id="KW-0418">Kinase</keyword>
<evidence type="ECO:0000256" key="4">
    <source>
        <dbReference type="ARBA" id="ARBA00022679"/>
    </source>
</evidence>
<evidence type="ECO:0000313" key="11">
    <source>
        <dbReference type="Proteomes" id="UP000809789"/>
    </source>
</evidence>
<gene>
    <name evidence="10" type="ORF">KVT40_008128</name>
</gene>
<feature type="region of interest" description="Disordered" evidence="7">
    <location>
        <begin position="298"/>
        <end position="338"/>
    </location>
</feature>
<feature type="modified residue" description="4-aspartylphosphate" evidence="6">
    <location>
        <position position="1121"/>
    </location>
</feature>
<protein>
    <recommendedName>
        <fullName evidence="2">histidine kinase</fullName>
        <ecNumber evidence="2">2.7.13.3</ecNumber>
    </recommendedName>
</protein>
<dbReference type="Pfam" id="PF01590">
    <property type="entry name" value="GAF"/>
    <property type="match status" value="1"/>
</dbReference>
<dbReference type="OrthoDB" id="303614at2759"/>
<dbReference type="Gene3D" id="3.30.565.10">
    <property type="entry name" value="Histidine kinase-like ATPase, C-terminal domain"/>
    <property type="match status" value="1"/>
</dbReference>
<proteinExistence type="predicted"/>
<evidence type="ECO:0000256" key="6">
    <source>
        <dbReference type="PROSITE-ProRule" id="PRU00169"/>
    </source>
</evidence>
<keyword evidence="3 6" id="KW-0597">Phosphoprotein</keyword>
<dbReference type="Pfam" id="PF00072">
    <property type="entry name" value="Response_reg"/>
    <property type="match status" value="1"/>
</dbReference>
<dbReference type="SUPFAM" id="SSF47384">
    <property type="entry name" value="Homodimeric domain of signal transducing histidine kinase"/>
    <property type="match status" value="1"/>
</dbReference>
<dbReference type="InterPro" id="IPR003018">
    <property type="entry name" value="GAF"/>
</dbReference>
<dbReference type="Proteomes" id="UP000809789">
    <property type="component" value="Unassembled WGS sequence"/>
</dbReference>
<dbReference type="SUPFAM" id="SSF55874">
    <property type="entry name" value="ATPase domain of HSP90 chaperone/DNA topoisomerase II/histidine kinase"/>
    <property type="match status" value="1"/>
</dbReference>
<sequence>MVFAGPSSATPDAHYDSQREREFYRYYDPIRALSASGPRWTNLYDEAAARQHRPSSCPDLSLTAFCQLGALRLGARRCMLFFFDRTNAYVMAEATRTLSLHDHDIHESGDELWLGFTIIPRGLSVCEHTVNMPPGGDDKPVEEIGDTNLLHIIEDMRGNERFCDRPYVTDGPKARFYAGVPIITPSGLRIGAYCVLDDKPREGLNESDVKFMLEMGKTVMAHLETVRERAEFGRGTRMLKGLRSFVQEASSRRSEDTSTGGVVRFSQDEDQYSSDNRNRSGSDGLAQQFQDQITLTKATPPTSSLPFDKESSAPGSPLASTNTLSNTGPPQRPGVLAMPVGSDVNNVFQNAANLVRDAMDAEGCLFLDVISNAQKVGSGKYLHRRTLSEHSGAATDTGSENGDALPAGVNPGGSNILGQSYRSCAGHDNVAGAVPATTLQRLLRKYSRGKIWNFDSDGDILSSDQLTDTHVKQPAALTVGETRRRRKSRHTIADDAAELRAIFPEVRSLCLVGLWDLKGQRWRAGALVWSLSPVRVFSVKGELGFVVAFGEVIMAEVAALEAKREEKKRSDFVSSISHELRSPLHGILGSLDMLNQDHPTLQHSTDVKQIESCTLTMLDLVEHLLSYAEYQRRSKQRRQTIEGLTQADSDESQPERPLSLDLSPGISIAKATEEIAGVLMHSHQCDTSHAGGERTDMALDIALGPEHIIRGGVGDWKRLCSIVIGNALKFTDKGHVSISLRLSKKRRRALAILTISDTGCGMSQDFVHDGLFRAFQQEDGLRTGMGLGMTLASKIVRTLGGRIQVNSEQNQGTTFRITVPVEADMPNSEVPDDVYTLRDLKTNFTDFVALGTSIRPEVVETLRQTYERLEAQLVPAAEAQVIVLFDDELDNLRMQQDSNAPLLTKPLLVLCRDMKAIQKFRDAKRVLPNPYVEYIPQPYGPKRLADAIRLCAKHENAPIKTRSNSTTYQIERRTSQIDFDTLNPAFAKMHIPATEPVVIEPQSPQKYTEPGAQQQPEQAPQIASIKQESITITATSIERPGTTPVTPEPPATVTPAPSSPELCLLLVDDNPVNLRLLTSYVSKKSHPHLTATNGKEAVDAYSNAVMHPDSTTPKPDAILLDINMPVMDGFEAARCIRNLECLYNVPAAKIIALTGLGSEQAKREAMQSGIDMFLTKPVRLKELAGILGGLKKRTS</sequence>
<dbReference type="InterPro" id="IPR003594">
    <property type="entry name" value="HATPase_dom"/>
</dbReference>
<dbReference type="Pfam" id="PF00512">
    <property type="entry name" value="HisKA"/>
    <property type="match status" value="1"/>
</dbReference>
<dbReference type="InterPro" id="IPR029016">
    <property type="entry name" value="GAF-like_dom_sf"/>
</dbReference>
<reference evidence="10" key="1">
    <citation type="submission" date="2021-07" db="EMBL/GenBank/DDBJ databases">
        <title>Elsinoe batatas strain:CRI-CJ2 Genome sequencing and assembly.</title>
        <authorList>
            <person name="Huang L."/>
        </authorList>
    </citation>
    <scope>NUCLEOTIDE SEQUENCE</scope>
    <source>
        <strain evidence="10">CRI-CJ2</strain>
    </source>
</reference>
<dbReference type="InterPro" id="IPR001789">
    <property type="entry name" value="Sig_transdc_resp-reg_receiver"/>
</dbReference>
<evidence type="ECO:0000256" key="1">
    <source>
        <dbReference type="ARBA" id="ARBA00000085"/>
    </source>
</evidence>
<dbReference type="SUPFAM" id="SSF55781">
    <property type="entry name" value="GAF domain-like"/>
    <property type="match status" value="1"/>
</dbReference>
<evidence type="ECO:0000256" key="3">
    <source>
        <dbReference type="ARBA" id="ARBA00022553"/>
    </source>
</evidence>
<name>A0A8K0KTZ7_9PEZI</name>
<dbReference type="GO" id="GO:0009927">
    <property type="term" value="F:histidine phosphotransfer kinase activity"/>
    <property type="evidence" value="ECO:0007669"/>
    <property type="project" value="TreeGrafter"/>
</dbReference>
<organism evidence="10 11">
    <name type="scientific">Elsinoe batatas</name>
    <dbReference type="NCBI Taxonomy" id="2601811"/>
    <lineage>
        <taxon>Eukaryota</taxon>
        <taxon>Fungi</taxon>
        <taxon>Dikarya</taxon>
        <taxon>Ascomycota</taxon>
        <taxon>Pezizomycotina</taxon>
        <taxon>Dothideomycetes</taxon>
        <taxon>Dothideomycetidae</taxon>
        <taxon>Myriangiales</taxon>
        <taxon>Elsinoaceae</taxon>
        <taxon>Elsinoe</taxon>
    </lineage>
</organism>
<feature type="domain" description="Histidine kinase" evidence="8">
    <location>
        <begin position="575"/>
        <end position="823"/>
    </location>
</feature>
<dbReference type="AlphaFoldDB" id="A0A8K0KTZ7"/>
<dbReference type="PROSITE" id="PS50109">
    <property type="entry name" value="HIS_KIN"/>
    <property type="match status" value="1"/>
</dbReference>
<feature type="region of interest" description="Disordered" evidence="7">
    <location>
        <begin position="246"/>
        <end position="284"/>
    </location>
</feature>
<feature type="domain" description="Response regulatory" evidence="9">
    <location>
        <begin position="1063"/>
        <end position="1191"/>
    </location>
</feature>
<dbReference type="Gene3D" id="1.10.287.130">
    <property type="match status" value="1"/>
</dbReference>
<feature type="region of interest" description="Disordered" evidence="7">
    <location>
        <begin position="639"/>
        <end position="663"/>
    </location>
</feature>
<accession>A0A8K0KTZ7</accession>
<dbReference type="CDD" id="cd17546">
    <property type="entry name" value="REC_hyHK_CKI1_RcsC-like"/>
    <property type="match status" value="1"/>
</dbReference>
<dbReference type="EC" id="2.7.13.3" evidence="2"/>
<dbReference type="SMART" id="SM00448">
    <property type="entry name" value="REC"/>
    <property type="match status" value="1"/>
</dbReference>
<dbReference type="InterPro" id="IPR004358">
    <property type="entry name" value="Sig_transdc_His_kin-like_C"/>
</dbReference>
<dbReference type="Gene3D" id="3.40.50.2300">
    <property type="match status" value="1"/>
</dbReference>
<dbReference type="GO" id="GO:0005886">
    <property type="term" value="C:plasma membrane"/>
    <property type="evidence" value="ECO:0007669"/>
    <property type="project" value="TreeGrafter"/>
</dbReference>
<dbReference type="InterPro" id="IPR036097">
    <property type="entry name" value="HisK_dim/P_sf"/>
</dbReference>
<feature type="compositionally biased region" description="Polar residues" evidence="7">
    <location>
        <begin position="318"/>
        <end position="329"/>
    </location>
</feature>
<dbReference type="SUPFAM" id="SSF52172">
    <property type="entry name" value="CheY-like"/>
    <property type="match status" value="1"/>
</dbReference>
<keyword evidence="4" id="KW-0808">Transferase</keyword>
<keyword evidence="11" id="KW-1185">Reference proteome</keyword>
<dbReference type="GO" id="GO:0000155">
    <property type="term" value="F:phosphorelay sensor kinase activity"/>
    <property type="evidence" value="ECO:0007669"/>
    <property type="project" value="InterPro"/>
</dbReference>
<dbReference type="InterPro" id="IPR011006">
    <property type="entry name" value="CheY-like_superfamily"/>
</dbReference>
<evidence type="ECO:0000313" key="10">
    <source>
        <dbReference type="EMBL" id="KAG8623152.1"/>
    </source>
</evidence>
<feature type="region of interest" description="Disordered" evidence="7">
    <location>
        <begin position="1038"/>
        <end position="1057"/>
    </location>
</feature>
<dbReference type="Gene3D" id="3.30.450.40">
    <property type="match status" value="1"/>
</dbReference>
<dbReference type="SMART" id="SM00387">
    <property type="entry name" value="HATPase_c"/>
    <property type="match status" value="1"/>
</dbReference>
<dbReference type="EMBL" id="JAESVG020000010">
    <property type="protein sequence ID" value="KAG8623152.1"/>
    <property type="molecule type" value="Genomic_DNA"/>
</dbReference>
<evidence type="ECO:0000256" key="7">
    <source>
        <dbReference type="SAM" id="MobiDB-lite"/>
    </source>
</evidence>
<feature type="region of interest" description="Disordered" evidence="7">
    <location>
        <begin position="391"/>
        <end position="411"/>
    </location>
</feature>
<dbReference type="PRINTS" id="PR00344">
    <property type="entry name" value="BCTRLSENSOR"/>
</dbReference>
<dbReference type="InterPro" id="IPR005467">
    <property type="entry name" value="His_kinase_dom"/>
</dbReference>
<feature type="compositionally biased region" description="Polar residues" evidence="7">
    <location>
        <begin position="273"/>
        <end position="284"/>
    </location>
</feature>
<dbReference type="Pfam" id="PF02518">
    <property type="entry name" value="HATPase_c"/>
    <property type="match status" value="1"/>
</dbReference>
<dbReference type="InterPro" id="IPR003661">
    <property type="entry name" value="HisK_dim/P_dom"/>
</dbReference>
<dbReference type="InterPro" id="IPR036890">
    <property type="entry name" value="HATPase_C_sf"/>
</dbReference>
<dbReference type="PROSITE" id="PS50110">
    <property type="entry name" value="RESPONSE_REGULATORY"/>
    <property type="match status" value="1"/>
</dbReference>
<dbReference type="CDD" id="cd00082">
    <property type="entry name" value="HisKA"/>
    <property type="match status" value="1"/>
</dbReference>
<dbReference type="PANTHER" id="PTHR43047">
    <property type="entry name" value="TWO-COMPONENT HISTIDINE PROTEIN KINASE"/>
    <property type="match status" value="1"/>
</dbReference>
<evidence type="ECO:0000259" key="9">
    <source>
        <dbReference type="PROSITE" id="PS50110"/>
    </source>
</evidence>
<evidence type="ECO:0000256" key="2">
    <source>
        <dbReference type="ARBA" id="ARBA00012438"/>
    </source>
</evidence>
<dbReference type="SMART" id="SM00388">
    <property type="entry name" value="HisKA"/>
    <property type="match status" value="1"/>
</dbReference>
<dbReference type="FunFam" id="3.30.450.40:FF:000083">
    <property type="entry name" value="Sensor histidine kinase/response regulator, putative (AFU_orthologue AFUA_4G00660)"/>
    <property type="match status" value="1"/>
</dbReference>
<comment type="catalytic activity">
    <reaction evidence="1">
        <text>ATP + protein L-histidine = ADP + protein N-phospho-L-histidine.</text>
        <dbReference type="EC" id="2.7.13.3"/>
    </reaction>
</comment>
<evidence type="ECO:0000259" key="8">
    <source>
        <dbReference type="PROSITE" id="PS50109"/>
    </source>
</evidence>
<comment type="caution">
    <text evidence="10">The sequence shown here is derived from an EMBL/GenBank/DDBJ whole genome shotgun (WGS) entry which is preliminary data.</text>
</comment>
<evidence type="ECO:0000256" key="5">
    <source>
        <dbReference type="ARBA" id="ARBA00022777"/>
    </source>
</evidence>
<dbReference type="PANTHER" id="PTHR43047:SF72">
    <property type="entry name" value="OSMOSENSING HISTIDINE PROTEIN KINASE SLN1"/>
    <property type="match status" value="1"/>
</dbReference>